<evidence type="ECO:0000313" key="6">
    <source>
        <dbReference type="Proteomes" id="UP001166286"/>
    </source>
</evidence>
<dbReference type="InterPro" id="IPR017932">
    <property type="entry name" value="GATase_2_dom"/>
</dbReference>
<dbReference type="PANTHER" id="PTHR45937:SF1">
    <property type="entry name" value="ASPARAGINE SYNTHETASE DOMAIN-CONTAINING PROTEIN 1"/>
    <property type="match status" value="1"/>
</dbReference>
<dbReference type="EMBL" id="JAFEKC020000018">
    <property type="protein sequence ID" value="KAK0509710.1"/>
    <property type="molecule type" value="Genomic_DNA"/>
</dbReference>
<dbReference type="InterPro" id="IPR029055">
    <property type="entry name" value="Ntn_hydrolases_N"/>
</dbReference>
<comment type="caution">
    <text evidence="5">The sequence shown here is derived from an EMBL/GenBank/DDBJ whole genome shotgun (WGS) entry which is preliminary data.</text>
</comment>
<organism evidence="5 6">
    <name type="scientific">Cladonia borealis</name>
    <dbReference type="NCBI Taxonomy" id="184061"/>
    <lineage>
        <taxon>Eukaryota</taxon>
        <taxon>Fungi</taxon>
        <taxon>Dikarya</taxon>
        <taxon>Ascomycota</taxon>
        <taxon>Pezizomycotina</taxon>
        <taxon>Lecanoromycetes</taxon>
        <taxon>OSLEUM clade</taxon>
        <taxon>Lecanoromycetidae</taxon>
        <taxon>Lecanorales</taxon>
        <taxon>Lecanorineae</taxon>
        <taxon>Cladoniaceae</taxon>
        <taxon>Cladonia</taxon>
    </lineage>
</organism>
<proteinExistence type="predicted"/>
<sequence>MCGIFFSLSKEDHLAPNEELLDALRKRGPDSMGLGSRTVTVQPTTSASTLAESRFLTFVSTVLSLRGDSIINQPLEDPDSGSLLCWNGEAWKIDNALVQGNDAKAVFELLLQASQSCSTYSQDGSSSPEHGIQNFLQAIGSITGPYAFVFYDARCRRVFYGRDALGRRSLVIKRYGAGSLAISSVPDATETDGWDEVEADGVYMLDFEANEASHIPWTVGDQPFGLPYSLTYPFPNLNKDDNKPFKQTLTLDSPAVSQLHQHLHASLTIRTQDIPIPPSTEANPARIAILFSGGLDCTVLARIIHTILPPSQPIDLLNVAFENPRVICAAAALTPQSTPPSPYALCPDRITGLTSHAELLATCPTRPWRFISINIPYHLTLLHRPHIISLIHPHSTEMDLSIALALYFAARGSGTTTTTTVLVDPLPNTNTSTETHETPYTTPARVLISGLGADELFAGYTRHTTAFSRKDYPGLLDELDLDFKRLGKRNLGRDDRIISHWGKEVRYPYLDEEVVKWALRAPVWEKCGFDKMEEGEGEGEVGVEEKRKGKGKELEPGKKVLRLLAWNLGMRRVAGEKKRAIQFGARTAKMKGGRRRGTDGVV</sequence>
<keyword evidence="3" id="KW-0315">Glutamine amidotransferase</keyword>
<dbReference type="InterPro" id="IPR001962">
    <property type="entry name" value="Asn_synthase"/>
</dbReference>
<dbReference type="CDD" id="cd03766">
    <property type="entry name" value="Gn_AT_II_novel"/>
    <property type="match status" value="1"/>
</dbReference>
<dbReference type="SUPFAM" id="SSF52402">
    <property type="entry name" value="Adenine nucleotide alpha hydrolases-like"/>
    <property type="match status" value="1"/>
</dbReference>
<evidence type="ECO:0000259" key="4">
    <source>
        <dbReference type="PROSITE" id="PS51278"/>
    </source>
</evidence>
<evidence type="ECO:0000313" key="5">
    <source>
        <dbReference type="EMBL" id="KAK0509710.1"/>
    </source>
</evidence>
<gene>
    <name evidence="5" type="ORF">JMJ35_008104</name>
</gene>
<dbReference type="AlphaFoldDB" id="A0AA39QV21"/>
<dbReference type="Pfam" id="PF00733">
    <property type="entry name" value="Asn_synthase"/>
    <property type="match status" value="1"/>
</dbReference>
<dbReference type="CDD" id="cd01991">
    <property type="entry name" value="Asn_synthase_B_C"/>
    <property type="match status" value="1"/>
</dbReference>
<accession>A0AA39QV21</accession>
<keyword evidence="2" id="KW-0061">Asparagine biosynthesis</keyword>
<dbReference type="GO" id="GO:0004066">
    <property type="term" value="F:asparagine synthase (glutamine-hydrolyzing) activity"/>
    <property type="evidence" value="ECO:0007669"/>
    <property type="project" value="InterPro"/>
</dbReference>
<dbReference type="InterPro" id="IPR051857">
    <property type="entry name" value="Asn_synthetase_domain"/>
</dbReference>
<dbReference type="PROSITE" id="PS51278">
    <property type="entry name" value="GATASE_TYPE_2"/>
    <property type="match status" value="1"/>
</dbReference>
<dbReference type="SUPFAM" id="SSF56235">
    <property type="entry name" value="N-terminal nucleophile aminohydrolases (Ntn hydrolases)"/>
    <property type="match status" value="1"/>
</dbReference>
<dbReference type="GO" id="GO:0006529">
    <property type="term" value="P:asparagine biosynthetic process"/>
    <property type="evidence" value="ECO:0007669"/>
    <property type="project" value="UniProtKB-KW"/>
</dbReference>
<dbReference type="Gene3D" id="3.40.50.620">
    <property type="entry name" value="HUPs"/>
    <property type="match status" value="1"/>
</dbReference>
<dbReference type="Gene3D" id="3.60.20.10">
    <property type="entry name" value="Glutamine Phosphoribosylpyrophosphate, subunit 1, domain 1"/>
    <property type="match status" value="1"/>
</dbReference>
<keyword evidence="6" id="KW-1185">Reference proteome</keyword>
<evidence type="ECO:0000256" key="3">
    <source>
        <dbReference type="ARBA" id="ARBA00022962"/>
    </source>
</evidence>
<dbReference type="PANTHER" id="PTHR45937">
    <property type="entry name" value="ASPARAGINE SYNTHETASE DOMAIN-CONTAINING PROTEIN 1"/>
    <property type="match status" value="1"/>
</dbReference>
<keyword evidence="1" id="KW-0028">Amino-acid biosynthesis</keyword>
<feature type="domain" description="Glutamine amidotransferase type-2" evidence="4">
    <location>
        <begin position="2"/>
        <end position="218"/>
    </location>
</feature>
<protein>
    <recommendedName>
        <fullName evidence="4">Glutamine amidotransferase type-2 domain-containing protein</fullName>
    </recommendedName>
</protein>
<dbReference type="Proteomes" id="UP001166286">
    <property type="component" value="Unassembled WGS sequence"/>
</dbReference>
<evidence type="ECO:0000256" key="2">
    <source>
        <dbReference type="ARBA" id="ARBA00022888"/>
    </source>
</evidence>
<evidence type="ECO:0000256" key="1">
    <source>
        <dbReference type="ARBA" id="ARBA00022605"/>
    </source>
</evidence>
<dbReference type="InterPro" id="IPR014729">
    <property type="entry name" value="Rossmann-like_a/b/a_fold"/>
</dbReference>
<name>A0AA39QV21_9LECA</name>
<reference evidence="5" key="1">
    <citation type="submission" date="2023-03" db="EMBL/GenBank/DDBJ databases">
        <title>Complete genome of Cladonia borealis.</title>
        <authorList>
            <person name="Park H."/>
        </authorList>
    </citation>
    <scope>NUCLEOTIDE SEQUENCE</scope>
    <source>
        <strain evidence="5">ANT050790</strain>
    </source>
</reference>